<dbReference type="Pfam" id="PF03720">
    <property type="entry name" value="UDPG_MGDP_dh_C"/>
    <property type="match status" value="1"/>
</dbReference>
<feature type="binding site" evidence="8">
    <location>
        <begin position="382"/>
        <end position="386"/>
    </location>
    <ligand>
        <name>substrate</name>
    </ligand>
</feature>
<organism evidence="12 13">
    <name type="scientific">Chaetomidium leptoderma</name>
    <dbReference type="NCBI Taxonomy" id="669021"/>
    <lineage>
        <taxon>Eukaryota</taxon>
        <taxon>Fungi</taxon>
        <taxon>Dikarya</taxon>
        <taxon>Ascomycota</taxon>
        <taxon>Pezizomycotina</taxon>
        <taxon>Sordariomycetes</taxon>
        <taxon>Sordariomycetidae</taxon>
        <taxon>Sordariales</taxon>
        <taxon>Chaetomiaceae</taxon>
        <taxon>Chaetomidium</taxon>
    </lineage>
</organism>
<proteinExistence type="inferred from homology"/>
<dbReference type="GO" id="GO:0051287">
    <property type="term" value="F:NAD binding"/>
    <property type="evidence" value="ECO:0007669"/>
    <property type="project" value="InterPro"/>
</dbReference>
<dbReference type="Gene3D" id="3.40.50.720">
    <property type="entry name" value="NAD(P)-binding Rossmann-like Domain"/>
    <property type="match status" value="2"/>
</dbReference>
<dbReference type="GO" id="GO:0006024">
    <property type="term" value="P:glycosaminoglycan biosynthetic process"/>
    <property type="evidence" value="ECO:0007669"/>
    <property type="project" value="TreeGrafter"/>
</dbReference>
<dbReference type="EC" id="1.1.1.22" evidence="3"/>
<dbReference type="InterPro" id="IPR008927">
    <property type="entry name" value="6-PGluconate_DH-like_C_sf"/>
</dbReference>
<feature type="binding site" evidence="9">
    <location>
        <position position="249"/>
    </location>
    <ligand>
        <name>NAD(+)</name>
        <dbReference type="ChEBI" id="CHEBI:57540"/>
    </ligand>
</feature>
<dbReference type="Gene3D" id="1.20.5.100">
    <property type="entry name" value="Cytochrome c1, transmembrane anchor, C-terminal"/>
    <property type="match status" value="1"/>
</dbReference>
<dbReference type="InterPro" id="IPR036291">
    <property type="entry name" value="NAD(P)-bd_dom_sf"/>
</dbReference>
<evidence type="ECO:0000259" key="11">
    <source>
        <dbReference type="SMART" id="SM00984"/>
    </source>
</evidence>
<dbReference type="GO" id="GO:0003979">
    <property type="term" value="F:UDP-glucose 6-dehydrogenase activity"/>
    <property type="evidence" value="ECO:0007669"/>
    <property type="project" value="UniProtKB-EC"/>
</dbReference>
<evidence type="ECO:0000256" key="9">
    <source>
        <dbReference type="PIRSR" id="PIRSR500134-3"/>
    </source>
</evidence>
<dbReference type="PIRSF" id="PIRSF500134">
    <property type="entry name" value="UDPglc_DH_bac"/>
    <property type="match status" value="1"/>
</dbReference>
<dbReference type="InterPro" id="IPR036220">
    <property type="entry name" value="UDP-Glc/GDP-Man_DH_C_sf"/>
</dbReference>
<evidence type="ECO:0000256" key="7">
    <source>
        <dbReference type="PIRSR" id="PIRSR500134-1"/>
    </source>
</evidence>
<dbReference type="InterPro" id="IPR001732">
    <property type="entry name" value="UDP-Glc/GDP-Man_DH_N"/>
</dbReference>
<dbReference type="InterPro" id="IPR014026">
    <property type="entry name" value="UDP-Glc/GDP-Man_DH_dimer"/>
</dbReference>
<comment type="pathway">
    <text evidence="1">Nucleotide-sugar biosynthesis; UDP-alpha-D-glucuronate biosynthesis; UDP-alpha-D-glucuronate from UDP-alpha-D-glucose: step 1/1.</text>
</comment>
<dbReference type="EMBL" id="MU856997">
    <property type="protein sequence ID" value="KAK4151855.1"/>
    <property type="molecule type" value="Genomic_DNA"/>
</dbReference>
<feature type="binding site" evidence="8">
    <location>
        <position position="390"/>
    </location>
    <ligand>
        <name>substrate</name>
    </ligand>
</feature>
<dbReference type="SUPFAM" id="SSF51735">
    <property type="entry name" value="NAD(P)-binding Rossmann-fold domains"/>
    <property type="match status" value="1"/>
</dbReference>
<evidence type="ECO:0000256" key="1">
    <source>
        <dbReference type="ARBA" id="ARBA00004701"/>
    </source>
</evidence>
<dbReference type="InterPro" id="IPR014027">
    <property type="entry name" value="UDP-Glc/GDP-Man_DH_C"/>
</dbReference>
<keyword evidence="5 9" id="KW-0520">NAD</keyword>
<dbReference type="SMART" id="SM00984">
    <property type="entry name" value="UDPG_MGDP_dh_C"/>
    <property type="match status" value="1"/>
</dbReference>
<evidence type="ECO:0000256" key="6">
    <source>
        <dbReference type="ARBA" id="ARBA00047473"/>
    </source>
</evidence>
<evidence type="ECO:0000256" key="4">
    <source>
        <dbReference type="ARBA" id="ARBA00023002"/>
    </source>
</evidence>
<feature type="compositionally biased region" description="Polar residues" evidence="10">
    <location>
        <begin position="27"/>
        <end position="45"/>
    </location>
</feature>
<dbReference type="Pfam" id="PF00984">
    <property type="entry name" value="UDPG_MGDP_dh"/>
    <property type="match status" value="1"/>
</dbReference>
<feature type="domain" description="UDP-glucose/GDP-mannose dehydrogenase C-terminal" evidence="11">
    <location>
        <begin position="449"/>
        <end position="555"/>
    </location>
</feature>
<comment type="caution">
    <text evidence="12">The sequence shown here is derived from an EMBL/GenBank/DDBJ whole genome shotgun (WGS) entry which is preliminary data.</text>
</comment>
<accession>A0AAN6VIE0</accession>
<evidence type="ECO:0000256" key="8">
    <source>
        <dbReference type="PIRSR" id="PIRSR500134-2"/>
    </source>
</evidence>
<dbReference type="GO" id="GO:0000271">
    <property type="term" value="P:polysaccharide biosynthetic process"/>
    <property type="evidence" value="ECO:0007669"/>
    <property type="project" value="InterPro"/>
</dbReference>
<reference evidence="12" key="2">
    <citation type="submission" date="2023-05" db="EMBL/GenBank/DDBJ databases">
        <authorList>
            <consortium name="Lawrence Berkeley National Laboratory"/>
            <person name="Steindorff A."/>
            <person name="Hensen N."/>
            <person name="Bonometti L."/>
            <person name="Westerberg I."/>
            <person name="Brannstrom I.O."/>
            <person name="Guillou S."/>
            <person name="Cros-Aarteil S."/>
            <person name="Calhoun S."/>
            <person name="Haridas S."/>
            <person name="Kuo A."/>
            <person name="Mondo S."/>
            <person name="Pangilinan J."/>
            <person name="Riley R."/>
            <person name="Labutti K."/>
            <person name="Andreopoulos B."/>
            <person name="Lipzen A."/>
            <person name="Chen C."/>
            <person name="Yanf M."/>
            <person name="Daum C."/>
            <person name="Ng V."/>
            <person name="Clum A."/>
            <person name="Ohm R."/>
            <person name="Martin F."/>
            <person name="Silar P."/>
            <person name="Natvig D."/>
            <person name="Lalanne C."/>
            <person name="Gautier V."/>
            <person name="Ament-Velasquez S.L."/>
            <person name="Kruys A."/>
            <person name="Hutchinson M.I."/>
            <person name="Powell A.J."/>
            <person name="Barry K."/>
            <person name="Miller A.N."/>
            <person name="Grigoriev I.V."/>
            <person name="Debuchy R."/>
            <person name="Gladieux P."/>
            <person name="Thoren M.H."/>
            <person name="Johannesson H."/>
        </authorList>
    </citation>
    <scope>NUCLEOTIDE SEQUENCE</scope>
    <source>
        <strain evidence="12">CBS 538.74</strain>
    </source>
</reference>
<keyword evidence="4" id="KW-0560">Oxidoreductase</keyword>
<feature type="region of interest" description="Disordered" evidence="10">
    <location>
        <begin position="27"/>
        <end position="56"/>
    </location>
</feature>
<dbReference type="PANTHER" id="PTHR11374">
    <property type="entry name" value="UDP-GLUCOSE DEHYDROGENASE/UDP-MANNAC DEHYDROGENASE"/>
    <property type="match status" value="1"/>
</dbReference>
<feature type="active site" description="Nucleophile" evidence="7">
    <location>
        <position position="393"/>
    </location>
</feature>
<feature type="binding site" evidence="9">
    <location>
        <position position="209"/>
    </location>
    <ligand>
        <name>NAD(+)</name>
        <dbReference type="ChEBI" id="CHEBI:57540"/>
    </ligand>
</feature>
<sequence>MIPTTPMTPMTPLPLSVVDAEEITTLDDSTAPTTPDGSSSFSPNLRPQDDSSYRSVNSLSTAPFGAAAAAPAVRNVCCVGAGFVGGPTAAVIALHNPHICVTVVDRDEKRIRRWNSKHPPIYEPGLNDILRIARDGSRGCVFNDGPTNHGGSDAIRCETVSPDDRGGRCEGQKRASINSVAARLPNLVFTTDVAKCVSEADVVLIAVNTPTKRRGNGAGSATDMAAFEAVTALVAQHASPGAIIVEKSTVPCRTAQLVQDTLALYRPGVHFEVLSNPEFLAAGTAINDLLHADRILIGSNNTASGNRAAAALASVYASWIPAARIITTNLFSSELAKLVANSMLAQRISSINSIAAVCDATGADVDEVARAVGADPRIGSKFLKAGIGFGGSCLKKDVLSLAYLAETLVLPEVARYWLAVVEMNEFARNRLVSRVLQCLNNTLAGKKVTVLGFAFKKDTNDTRESPALDIIRALEKEGPEEIAVYDPLCTPTQMAEEIGHFAGPGVLRSNGGPVAVYADAYAACQGSDAVLITTEFDEFKNRPVEADGGAGNLEELPPNQNSALDAEDHLSRLNPIPLCDKDCPECQREHLNASTVSYYGTGNDDEHARKARLDWTRIYYHMKRPHWVLDGRGVLDIATMEHVGFRVESVGRRSRLTKSSSPGNHKCW</sequence>
<feature type="binding site" evidence="8">
    <location>
        <position position="456"/>
    </location>
    <ligand>
        <name>substrate</name>
    </ligand>
</feature>
<dbReference type="Pfam" id="PF03721">
    <property type="entry name" value="UDPG_MGDP_dh_N"/>
    <property type="match status" value="2"/>
</dbReference>
<protein>
    <recommendedName>
        <fullName evidence="3">UDP-glucose 6-dehydrogenase</fullName>
        <ecNumber evidence="3">1.1.1.22</ecNumber>
    </recommendedName>
</protein>
<dbReference type="InterPro" id="IPR028356">
    <property type="entry name" value="UDPglc_DH_euk"/>
</dbReference>
<evidence type="ECO:0000313" key="12">
    <source>
        <dbReference type="EMBL" id="KAK4151855.1"/>
    </source>
</evidence>
<dbReference type="FunFam" id="1.20.5.100:FF:000001">
    <property type="entry name" value="UDP-glucose 6-dehydrogenase"/>
    <property type="match status" value="1"/>
</dbReference>
<reference evidence="12" key="1">
    <citation type="journal article" date="2023" name="Mol. Phylogenet. Evol.">
        <title>Genome-scale phylogeny and comparative genomics of the fungal order Sordariales.</title>
        <authorList>
            <person name="Hensen N."/>
            <person name="Bonometti L."/>
            <person name="Westerberg I."/>
            <person name="Brannstrom I.O."/>
            <person name="Guillou S."/>
            <person name="Cros-Aarteil S."/>
            <person name="Calhoun S."/>
            <person name="Haridas S."/>
            <person name="Kuo A."/>
            <person name="Mondo S."/>
            <person name="Pangilinan J."/>
            <person name="Riley R."/>
            <person name="LaButti K."/>
            <person name="Andreopoulos B."/>
            <person name="Lipzen A."/>
            <person name="Chen C."/>
            <person name="Yan M."/>
            <person name="Daum C."/>
            <person name="Ng V."/>
            <person name="Clum A."/>
            <person name="Steindorff A."/>
            <person name="Ohm R.A."/>
            <person name="Martin F."/>
            <person name="Silar P."/>
            <person name="Natvig D.O."/>
            <person name="Lalanne C."/>
            <person name="Gautier V."/>
            <person name="Ament-Velasquez S.L."/>
            <person name="Kruys A."/>
            <person name="Hutchinson M.I."/>
            <person name="Powell A.J."/>
            <person name="Barry K."/>
            <person name="Miller A.N."/>
            <person name="Grigoriev I.V."/>
            <person name="Debuchy R."/>
            <person name="Gladieux P."/>
            <person name="Hiltunen Thoren M."/>
            <person name="Johannesson H."/>
        </authorList>
    </citation>
    <scope>NUCLEOTIDE SEQUENCE</scope>
    <source>
        <strain evidence="12">CBS 538.74</strain>
    </source>
</reference>
<dbReference type="SUPFAM" id="SSF48179">
    <property type="entry name" value="6-phosphogluconate dehydrogenase C-terminal domain-like"/>
    <property type="match status" value="1"/>
</dbReference>
<name>A0AAN6VIE0_9PEZI</name>
<evidence type="ECO:0000256" key="3">
    <source>
        <dbReference type="ARBA" id="ARBA00012954"/>
    </source>
</evidence>
<keyword evidence="13" id="KW-1185">Reference proteome</keyword>
<comment type="catalytic activity">
    <reaction evidence="6">
        <text>UDP-alpha-D-glucose + 2 NAD(+) + H2O = UDP-alpha-D-glucuronate + 2 NADH + 3 H(+)</text>
        <dbReference type="Rhea" id="RHEA:23596"/>
        <dbReference type="ChEBI" id="CHEBI:15377"/>
        <dbReference type="ChEBI" id="CHEBI:15378"/>
        <dbReference type="ChEBI" id="CHEBI:57540"/>
        <dbReference type="ChEBI" id="CHEBI:57945"/>
        <dbReference type="ChEBI" id="CHEBI:58052"/>
        <dbReference type="ChEBI" id="CHEBI:58885"/>
        <dbReference type="EC" id="1.1.1.22"/>
    </reaction>
</comment>
<feature type="binding site" evidence="9">
    <location>
        <position position="396"/>
    </location>
    <ligand>
        <name>NAD(+)</name>
        <dbReference type="ChEBI" id="CHEBI:57540"/>
    </ligand>
</feature>
<dbReference type="Proteomes" id="UP001302745">
    <property type="component" value="Unassembled WGS sequence"/>
</dbReference>
<dbReference type="NCBIfam" id="TIGR03026">
    <property type="entry name" value="NDP-sugDHase"/>
    <property type="match status" value="1"/>
</dbReference>
<dbReference type="PANTHER" id="PTHR11374:SF3">
    <property type="entry name" value="UDP-GLUCOSE 6-DEHYDROGENASE"/>
    <property type="match status" value="1"/>
</dbReference>
<feature type="binding site" evidence="8">
    <location>
        <position position="337"/>
    </location>
    <ligand>
        <name>substrate</name>
    </ligand>
</feature>
<comment type="similarity">
    <text evidence="2">Belongs to the UDP-glucose/GDP-mannose dehydrogenase family.</text>
</comment>
<dbReference type="SUPFAM" id="SSF52413">
    <property type="entry name" value="UDP-glucose/GDP-mannose dehydrogenase C-terminal domain"/>
    <property type="match status" value="1"/>
</dbReference>
<gene>
    <name evidence="12" type="ORF">C8A00DRAFT_16777</name>
</gene>
<dbReference type="AlphaFoldDB" id="A0AAN6VIE0"/>
<dbReference type="InterPro" id="IPR028357">
    <property type="entry name" value="UDPglc_DH_bac"/>
</dbReference>
<dbReference type="InterPro" id="IPR017476">
    <property type="entry name" value="UDP-Glc/GDP-Man"/>
</dbReference>
<dbReference type="PIRSF" id="PIRSF000124">
    <property type="entry name" value="UDPglc_GDPman_dh"/>
    <property type="match status" value="1"/>
</dbReference>
<dbReference type="GO" id="GO:0005634">
    <property type="term" value="C:nucleus"/>
    <property type="evidence" value="ECO:0007669"/>
    <property type="project" value="TreeGrafter"/>
</dbReference>
<evidence type="ECO:0000256" key="5">
    <source>
        <dbReference type="ARBA" id="ARBA00023027"/>
    </source>
</evidence>
<feature type="binding site" evidence="9">
    <location>
        <position position="463"/>
    </location>
    <ligand>
        <name>NAD(+)</name>
        <dbReference type="ChEBI" id="CHEBI:57540"/>
    </ligand>
</feature>
<evidence type="ECO:0000256" key="2">
    <source>
        <dbReference type="ARBA" id="ARBA00006601"/>
    </source>
</evidence>
<evidence type="ECO:0000256" key="10">
    <source>
        <dbReference type="SAM" id="MobiDB-lite"/>
    </source>
</evidence>
<evidence type="ECO:0000313" key="13">
    <source>
        <dbReference type="Proteomes" id="UP001302745"/>
    </source>
</evidence>